<evidence type="ECO:0000256" key="2">
    <source>
        <dbReference type="ARBA" id="ARBA00022723"/>
    </source>
</evidence>
<evidence type="ECO:0000256" key="1">
    <source>
        <dbReference type="ARBA" id="ARBA00022485"/>
    </source>
</evidence>
<keyword evidence="2 6" id="KW-0479">Metal-binding</keyword>
<evidence type="ECO:0000256" key="6">
    <source>
        <dbReference type="PIRNR" id="PIRNR000139"/>
    </source>
</evidence>
<dbReference type="Pfam" id="PF13183">
    <property type="entry name" value="Fer4_8"/>
    <property type="match status" value="1"/>
</dbReference>
<dbReference type="PANTHER" id="PTHR32479">
    <property type="entry name" value="GLYCOLATE OXIDASE IRON-SULFUR SUBUNIT"/>
    <property type="match status" value="1"/>
</dbReference>
<dbReference type="Pfam" id="PF02754">
    <property type="entry name" value="CCG"/>
    <property type="match status" value="2"/>
</dbReference>
<dbReference type="PANTHER" id="PTHR32479:SF17">
    <property type="entry name" value="GLYCOLATE OXIDASE IRON-SULFUR SUBUNIT"/>
    <property type="match status" value="1"/>
</dbReference>
<name>A0A512MAL6_9BACT</name>
<feature type="domain" description="4Fe-4S ferredoxin-type" evidence="7">
    <location>
        <begin position="56"/>
        <end position="86"/>
    </location>
</feature>
<dbReference type="EC" id="1.1.99.14" evidence="6"/>
<comment type="cofactor">
    <cofactor evidence="6">
        <name>[4Fe-4S] cluster</name>
        <dbReference type="ChEBI" id="CHEBI:49883"/>
    </cofactor>
    <text evidence="6">Binds 2 [4Fe-4S] clusters.</text>
</comment>
<organism evidence="8 9">
    <name type="scientific">Brevifollis gellanilyticus</name>
    <dbReference type="NCBI Taxonomy" id="748831"/>
    <lineage>
        <taxon>Bacteria</taxon>
        <taxon>Pseudomonadati</taxon>
        <taxon>Verrucomicrobiota</taxon>
        <taxon>Verrucomicrobiia</taxon>
        <taxon>Verrucomicrobiales</taxon>
        <taxon>Verrucomicrobiaceae</taxon>
    </lineage>
</organism>
<dbReference type="PROSITE" id="PS51379">
    <property type="entry name" value="4FE4S_FER_2"/>
    <property type="match status" value="2"/>
</dbReference>
<proteinExistence type="predicted"/>
<dbReference type="GO" id="GO:0019154">
    <property type="term" value="F:glycolate dehydrogenase activity"/>
    <property type="evidence" value="ECO:0007669"/>
    <property type="project" value="UniProtKB-EC"/>
</dbReference>
<keyword evidence="5 6" id="KW-0411">Iron-sulfur</keyword>
<comment type="function">
    <text evidence="6">Component of a complex that catalyzes the oxidation of glycolate to glyoxylate.</text>
</comment>
<evidence type="ECO:0000256" key="4">
    <source>
        <dbReference type="ARBA" id="ARBA00023004"/>
    </source>
</evidence>
<dbReference type="PIRSF" id="PIRSF000139">
    <property type="entry name" value="Glc_ox_4Fe-4S"/>
    <property type="match status" value="1"/>
</dbReference>
<evidence type="ECO:0000313" key="9">
    <source>
        <dbReference type="Proteomes" id="UP000321577"/>
    </source>
</evidence>
<dbReference type="PROSITE" id="PS00198">
    <property type="entry name" value="4FE4S_FER_1"/>
    <property type="match status" value="1"/>
</dbReference>
<dbReference type="InterPro" id="IPR009051">
    <property type="entry name" value="Helical_ferredxn"/>
</dbReference>
<dbReference type="InterPro" id="IPR017896">
    <property type="entry name" value="4Fe4S_Fe-S-bd"/>
</dbReference>
<keyword evidence="6" id="KW-0813">Transport</keyword>
<dbReference type="GO" id="GO:0046872">
    <property type="term" value="F:metal ion binding"/>
    <property type="evidence" value="ECO:0007669"/>
    <property type="project" value="UniProtKB-UniRule"/>
</dbReference>
<keyword evidence="6" id="KW-0249">Electron transport</keyword>
<dbReference type="InterPro" id="IPR017900">
    <property type="entry name" value="4Fe4S_Fe_S_CS"/>
</dbReference>
<gene>
    <name evidence="8" type="ORF">BGE01nite_30650</name>
</gene>
<dbReference type="EMBL" id="BKAG01000021">
    <property type="protein sequence ID" value="GEP43774.1"/>
    <property type="molecule type" value="Genomic_DNA"/>
</dbReference>
<feature type="domain" description="4Fe-4S ferredoxin-type" evidence="7">
    <location>
        <begin position="5"/>
        <end position="35"/>
    </location>
</feature>
<keyword evidence="1 6" id="KW-0004">4Fe-4S</keyword>
<comment type="catalytic activity">
    <reaction evidence="6">
        <text>(R)-lactate + A = pyruvate + AH2</text>
        <dbReference type="Rhea" id="RHEA:15089"/>
        <dbReference type="ChEBI" id="CHEBI:13193"/>
        <dbReference type="ChEBI" id="CHEBI:15361"/>
        <dbReference type="ChEBI" id="CHEBI:16004"/>
        <dbReference type="ChEBI" id="CHEBI:17499"/>
    </reaction>
</comment>
<dbReference type="OrthoDB" id="9770306at2"/>
<evidence type="ECO:0000256" key="5">
    <source>
        <dbReference type="ARBA" id="ARBA00023014"/>
    </source>
</evidence>
<accession>A0A512MAL6</accession>
<keyword evidence="4 6" id="KW-0408">Iron</keyword>
<protein>
    <recommendedName>
        <fullName evidence="6">Glycolate oxidase iron-sulfur subunit</fullName>
        <ecNumber evidence="6">1.1.99.14</ecNumber>
    </recommendedName>
</protein>
<dbReference type="GO" id="GO:0051539">
    <property type="term" value="F:4 iron, 4 sulfur cluster binding"/>
    <property type="evidence" value="ECO:0007669"/>
    <property type="project" value="UniProtKB-UniRule"/>
</dbReference>
<sequence length="432" mass="48463">MNLLQSLDYSVLQQCMHCGMCLPTCPTYVETKRERNSPRGRISLMRSVADGELEVTREFADEMYYCLGCLACQTACPAGVNYAELFETARGEIERSAVAQTPERDFWRWLTLNVLFMHPRLLRLTGWGLRLWQKTGGDRFMRRVKFFGLLPKHLRDLEPQTPKVADAFSDSLIAPVESPTPLEKPRYRVGLLTGCVQDLAFSNINRDTADVLLANDCEVITPRAQSCCGSLHAHNGELELARELARRQIDSFDLDHLDAIITNAGGCGSHLKQYGHLLHEDPFYAAKGRQWDRKVKDIHEWLAQIGIRKPEHGVELSEVTYHESCHLCHGQKVTSQPRQVLQAIPGLTLKELPESNWCCGSAGIYNITQPEQSAKLLKRKVGHIESTKTTCVATSNPGCHLQLANGLKGKGVNVTQPVTLLAQAYRKKDRSS</sequence>
<dbReference type="InterPro" id="IPR012257">
    <property type="entry name" value="Glc_ox_4Fe-4S"/>
</dbReference>
<comment type="caution">
    <text evidence="8">The sequence shown here is derived from an EMBL/GenBank/DDBJ whole genome shotgun (WGS) entry which is preliminary data.</text>
</comment>
<dbReference type="Proteomes" id="UP000321577">
    <property type="component" value="Unassembled WGS sequence"/>
</dbReference>
<dbReference type="Gene3D" id="1.10.1060.10">
    <property type="entry name" value="Alpha-helical ferredoxin"/>
    <property type="match status" value="1"/>
</dbReference>
<comment type="catalytic activity">
    <reaction evidence="6">
        <text>glycolate + A = glyoxylate + AH2</text>
        <dbReference type="Rhea" id="RHEA:21264"/>
        <dbReference type="ChEBI" id="CHEBI:13193"/>
        <dbReference type="ChEBI" id="CHEBI:17499"/>
        <dbReference type="ChEBI" id="CHEBI:29805"/>
        <dbReference type="ChEBI" id="CHEBI:36655"/>
        <dbReference type="EC" id="1.1.99.14"/>
    </reaction>
</comment>
<keyword evidence="3" id="KW-0677">Repeat</keyword>
<dbReference type="AlphaFoldDB" id="A0A512MAL6"/>
<dbReference type="SUPFAM" id="SSF46548">
    <property type="entry name" value="alpha-helical ferredoxin"/>
    <property type="match status" value="1"/>
</dbReference>
<keyword evidence="9" id="KW-1185">Reference proteome</keyword>
<dbReference type="RefSeq" id="WP_146851346.1">
    <property type="nucleotide sequence ID" value="NZ_BKAG01000021.1"/>
</dbReference>
<reference evidence="8 9" key="1">
    <citation type="submission" date="2019-07" db="EMBL/GenBank/DDBJ databases">
        <title>Whole genome shotgun sequence of Brevifollis gellanilyticus NBRC 108608.</title>
        <authorList>
            <person name="Hosoyama A."/>
            <person name="Uohara A."/>
            <person name="Ohji S."/>
            <person name="Ichikawa N."/>
        </authorList>
    </citation>
    <scope>NUCLEOTIDE SEQUENCE [LARGE SCALE GENOMIC DNA]</scope>
    <source>
        <strain evidence="8 9">NBRC 108608</strain>
    </source>
</reference>
<evidence type="ECO:0000259" key="7">
    <source>
        <dbReference type="PROSITE" id="PS51379"/>
    </source>
</evidence>
<evidence type="ECO:0000313" key="8">
    <source>
        <dbReference type="EMBL" id="GEP43774.1"/>
    </source>
</evidence>
<dbReference type="InterPro" id="IPR004017">
    <property type="entry name" value="Cys_rich_dom"/>
</dbReference>
<evidence type="ECO:0000256" key="3">
    <source>
        <dbReference type="ARBA" id="ARBA00022737"/>
    </source>
</evidence>